<feature type="coiled-coil region" evidence="9">
    <location>
        <begin position="36"/>
        <end position="63"/>
    </location>
</feature>
<dbReference type="PROSITE" id="PS50192">
    <property type="entry name" value="T_SNARE"/>
    <property type="match status" value="1"/>
</dbReference>
<organism evidence="12 13">
    <name type="scientific">Ceratodon purpureus</name>
    <name type="common">Fire moss</name>
    <name type="synonym">Dicranum purpureum</name>
    <dbReference type="NCBI Taxonomy" id="3225"/>
    <lineage>
        <taxon>Eukaryota</taxon>
        <taxon>Viridiplantae</taxon>
        <taxon>Streptophyta</taxon>
        <taxon>Embryophyta</taxon>
        <taxon>Bryophyta</taxon>
        <taxon>Bryophytina</taxon>
        <taxon>Bryopsida</taxon>
        <taxon>Dicranidae</taxon>
        <taxon>Pseudoditrichales</taxon>
        <taxon>Ditrichaceae</taxon>
        <taxon>Ceratodon</taxon>
    </lineage>
</organism>
<dbReference type="Pfam" id="PF12352">
    <property type="entry name" value="V-SNARE_C"/>
    <property type="match status" value="1"/>
</dbReference>
<keyword evidence="4" id="KW-0653">Protein transport</keyword>
<evidence type="ECO:0000256" key="3">
    <source>
        <dbReference type="ARBA" id="ARBA00022692"/>
    </source>
</evidence>
<dbReference type="GO" id="GO:0031902">
    <property type="term" value="C:late endosome membrane"/>
    <property type="evidence" value="ECO:0007669"/>
    <property type="project" value="TreeGrafter"/>
</dbReference>
<comment type="similarity">
    <text evidence="8">Belongs to the novel plant SNARE family.</text>
</comment>
<dbReference type="InterPro" id="IPR000727">
    <property type="entry name" value="T_SNARE_dom"/>
</dbReference>
<sequence>MASAIPPQLASLEKEVLDIFKILSTGFQRLDKIKDAGRQSKQLEELTAKMREAKRMIKEFDREIKEEATPETTKLLTEKKQSLIRELNSYVGLRKTYTSSIGNKQELLDGGSFSGGPARDVDVRIASTMSNQELIETGKKQMDETDQTIERSKKVVEDTISIGAETSTTLKEQTEQLSRINNEMDTVQFSLKKASKLVKAIGRKMATDRCIMFFLFLIAVGIVAIIIVKIVHPNDRHSIHIPGSTPPAARRRLLLSASDLH</sequence>
<dbReference type="GO" id="GO:0000149">
    <property type="term" value="F:SNARE binding"/>
    <property type="evidence" value="ECO:0007669"/>
    <property type="project" value="TreeGrafter"/>
</dbReference>
<evidence type="ECO:0000313" key="12">
    <source>
        <dbReference type="EMBL" id="KAG0558134.1"/>
    </source>
</evidence>
<evidence type="ECO:0000256" key="7">
    <source>
        <dbReference type="ARBA" id="ARBA00023136"/>
    </source>
</evidence>
<dbReference type="GO" id="GO:0015031">
    <property type="term" value="P:protein transport"/>
    <property type="evidence" value="ECO:0007669"/>
    <property type="project" value="UniProtKB-KW"/>
</dbReference>
<keyword evidence="13" id="KW-1185">Reference proteome</keyword>
<feature type="domain" description="T-SNARE coiled-coil homology" evidence="11">
    <location>
        <begin position="139"/>
        <end position="201"/>
    </location>
</feature>
<dbReference type="GO" id="GO:0031201">
    <property type="term" value="C:SNARE complex"/>
    <property type="evidence" value="ECO:0007669"/>
    <property type="project" value="InterPro"/>
</dbReference>
<dbReference type="Proteomes" id="UP000822688">
    <property type="component" value="Chromosome 10"/>
</dbReference>
<accession>A0A8T0GIQ3</accession>
<dbReference type="Gene3D" id="1.20.5.110">
    <property type="match status" value="1"/>
</dbReference>
<dbReference type="InterPro" id="IPR044766">
    <property type="entry name" value="NPSN/SNAP25-like_N_SNARE"/>
</dbReference>
<evidence type="ECO:0000259" key="11">
    <source>
        <dbReference type="PROSITE" id="PS50192"/>
    </source>
</evidence>
<feature type="transmembrane region" description="Helical" evidence="10">
    <location>
        <begin position="211"/>
        <end position="231"/>
    </location>
</feature>
<keyword evidence="3 10" id="KW-0812">Transmembrane</keyword>
<dbReference type="GO" id="GO:0012507">
    <property type="term" value="C:ER to Golgi transport vesicle membrane"/>
    <property type="evidence" value="ECO:0007669"/>
    <property type="project" value="TreeGrafter"/>
</dbReference>
<reference evidence="12" key="1">
    <citation type="submission" date="2020-06" db="EMBL/GenBank/DDBJ databases">
        <title>WGS assembly of Ceratodon purpureus strain R40.</title>
        <authorList>
            <person name="Carey S.B."/>
            <person name="Jenkins J."/>
            <person name="Shu S."/>
            <person name="Lovell J.T."/>
            <person name="Sreedasyam A."/>
            <person name="Maumus F."/>
            <person name="Tiley G.P."/>
            <person name="Fernandez-Pozo N."/>
            <person name="Barry K."/>
            <person name="Chen C."/>
            <person name="Wang M."/>
            <person name="Lipzen A."/>
            <person name="Daum C."/>
            <person name="Saski C.A."/>
            <person name="Payton A.C."/>
            <person name="Mcbreen J.C."/>
            <person name="Conrad R.E."/>
            <person name="Kollar L.M."/>
            <person name="Olsson S."/>
            <person name="Huttunen S."/>
            <person name="Landis J.B."/>
            <person name="Wickett N.J."/>
            <person name="Johnson M.G."/>
            <person name="Rensing S.A."/>
            <person name="Grimwood J."/>
            <person name="Schmutz J."/>
            <person name="Mcdaniel S.F."/>
        </authorList>
    </citation>
    <scope>NUCLEOTIDE SEQUENCE</scope>
    <source>
        <strain evidence="12">R40</strain>
    </source>
</reference>
<dbReference type="AlphaFoldDB" id="A0A8T0GIQ3"/>
<evidence type="ECO:0000313" key="13">
    <source>
        <dbReference type="Proteomes" id="UP000822688"/>
    </source>
</evidence>
<protein>
    <recommendedName>
        <fullName evidence="11">t-SNARE coiled-coil homology domain-containing protein</fullName>
    </recommendedName>
</protein>
<evidence type="ECO:0000256" key="5">
    <source>
        <dbReference type="ARBA" id="ARBA00022989"/>
    </source>
</evidence>
<keyword evidence="2" id="KW-0813">Transport</keyword>
<dbReference type="PANTHER" id="PTHR21230">
    <property type="entry name" value="VESICLE TRANSPORT V-SNARE PROTEIN VTI1-RELATED"/>
    <property type="match status" value="1"/>
</dbReference>
<keyword evidence="5 10" id="KW-1133">Transmembrane helix</keyword>
<evidence type="ECO:0000256" key="6">
    <source>
        <dbReference type="ARBA" id="ARBA00023054"/>
    </source>
</evidence>
<dbReference type="PANTHER" id="PTHR21230:SF79">
    <property type="entry name" value="T-SNARE COILED-COIL HOMOLOGY DOMAIN-CONTAINING PROTEIN"/>
    <property type="match status" value="1"/>
</dbReference>
<evidence type="ECO:0000256" key="10">
    <source>
        <dbReference type="SAM" id="Phobius"/>
    </source>
</evidence>
<evidence type="ECO:0000256" key="2">
    <source>
        <dbReference type="ARBA" id="ARBA00022448"/>
    </source>
</evidence>
<dbReference type="EMBL" id="CM026431">
    <property type="protein sequence ID" value="KAG0558134.1"/>
    <property type="molecule type" value="Genomic_DNA"/>
</dbReference>
<dbReference type="GO" id="GO:0005789">
    <property type="term" value="C:endoplasmic reticulum membrane"/>
    <property type="evidence" value="ECO:0007669"/>
    <property type="project" value="TreeGrafter"/>
</dbReference>
<name>A0A8T0GIQ3_CERPU</name>
<evidence type="ECO:0000256" key="8">
    <source>
        <dbReference type="ARBA" id="ARBA00061068"/>
    </source>
</evidence>
<keyword evidence="6 9" id="KW-0175">Coiled coil</keyword>
<dbReference type="SMART" id="SM00397">
    <property type="entry name" value="t_SNARE"/>
    <property type="match status" value="1"/>
</dbReference>
<dbReference type="CDD" id="cd15861">
    <property type="entry name" value="SNARE_SNAP25N_23N_29N_SEC9N"/>
    <property type="match status" value="1"/>
</dbReference>
<gene>
    <name evidence="12" type="ORF">KC19_10G007000</name>
</gene>
<comment type="caution">
    <text evidence="12">The sequence shown here is derived from an EMBL/GenBank/DDBJ whole genome shotgun (WGS) entry which is preliminary data.</text>
</comment>
<dbReference type="FunFam" id="1.20.5.110:FF:000021">
    <property type="entry name" value="novel plant SNARE 11"/>
    <property type="match status" value="1"/>
</dbReference>
<dbReference type="GO" id="GO:0006906">
    <property type="term" value="P:vesicle fusion"/>
    <property type="evidence" value="ECO:0007669"/>
    <property type="project" value="TreeGrafter"/>
</dbReference>
<keyword evidence="7 10" id="KW-0472">Membrane</keyword>
<dbReference type="SUPFAM" id="SSF58038">
    <property type="entry name" value="SNARE fusion complex"/>
    <property type="match status" value="1"/>
</dbReference>
<evidence type="ECO:0000256" key="9">
    <source>
        <dbReference type="SAM" id="Coils"/>
    </source>
</evidence>
<proteinExistence type="inferred from homology"/>
<dbReference type="GO" id="GO:0005484">
    <property type="term" value="F:SNAP receptor activity"/>
    <property type="evidence" value="ECO:0007669"/>
    <property type="project" value="InterPro"/>
</dbReference>
<evidence type="ECO:0000256" key="4">
    <source>
        <dbReference type="ARBA" id="ARBA00022927"/>
    </source>
</evidence>
<evidence type="ECO:0000256" key="1">
    <source>
        <dbReference type="ARBA" id="ARBA00004211"/>
    </source>
</evidence>
<comment type="subcellular location">
    <subcellularLocation>
        <location evidence="1">Membrane</location>
        <topology evidence="1">Single-pass type IV membrane protein</topology>
    </subcellularLocation>
</comment>
<dbReference type="GO" id="GO:0005794">
    <property type="term" value="C:Golgi apparatus"/>
    <property type="evidence" value="ECO:0007669"/>
    <property type="project" value="TreeGrafter"/>
</dbReference>